<sequence length="329" mass="37879">MPRRRRANDSITEPWPESAISPRHEVDFGDSFESGNMDDISRPETLQTPETSHDEVPVGSGVKAQLEKIWREVELIFKGTKWSFGDEQAASWRETGDGGDDDKIESGYGYESDDEYLSQKSELNVEQLIEKLLILRSLTDSIKEKGAPNRNSNRRTTRKKARWDLTPKDLLQRLIDGRKRNKRSELTGRARIAVATQQMNLIEDDMWHFKVGRELKAMAEAFDVYKNNKPSTRRIAECRVAKELIKGLTGEKKKQAAELIKTQVEKQFEPWWKDQETGLMTGRFSAHIRRRKSENSQSKEGSPQSDEQRSQSTERVPEIRGMKRKATAQ</sequence>
<feature type="region of interest" description="Disordered" evidence="1">
    <location>
        <begin position="1"/>
        <end position="59"/>
    </location>
</feature>
<feature type="compositionally biased region" description="Polar residues" evidence="1">
    <location>
        <begin position="295"/>
        <end position="314"/>
    </location>
</feature>
<gene>
    <name evidence="2" type="ORF">HYFRA_00005612</name>
</gene>
<reference evidence="2" key="1">
    <citation type="submission" date="2021-07" db="EMBL/GenBank/DDBJ databases">
        <authorList>
            <person name="Durling M."/>
        </authorList>
    </citation>
    <scope>NUCLEOTIDE SEQUENCE</scope>
</reference>
<name>A0A9N9KSD3_9HELO</name>
<feature type="region of interest" description="Disordered" evidence="1">
    <location>
        <begin position="285"/>
        <end position="329"/>
    </location>
</feature>
<protein>
    <submittedName>
        <fullName evidence="2">Uncharacterized protein</fullName>
    </submittedName>
</protein>
<proteinExistence type="predicted"/>
<keyword evidence="3" id="KW-1185">Reference proteome</keyword>
<organism evidence="2 3">
    <name type="scientific">Hymenoscyphus fraxineus</name>
    <dbReference type="NCBI Taxonomy" id="746836"/>
    <lineage>
        <taxon>Eukaryota</taxon>
        <taxon>Fungi</taxon>
        <taxon>Dikarya</taxon>
        <taxon>Ascomycota</taxon>
        <taxon>Pezizomycotina</taxon>
        <taxon>Leotiomycetes</taxon>
        <taxon>Helotiales</taxon>
        <taxon>Helotiaceae</taxon>
        <taxon>Hymenoscyphus</taxon>
    </lineage>
</organism>
<evidence type="ECO:0000313" key="2">
    <source>
        <dbReference type="EMBL" id="CAG8951808.1"/>
    </source>
</evidence>
<accession>A0A9N9KSD3</accession>
<dbReference type="AlphaFoldDB" id="A0A9N9KSD3"/>
<dbReference type="Proteomes" id="UP000696280">
    <property type="component" value="Unassembled WGS sequence"/>
</dbReference>
<comment type="caution">
    <text evidence="2">The sequence shown here is derived from an EMBL/GenBank/DDBJ whole genome shotgun (WGS) entry which is preliminary data.</text>
</comment>
<dbReference type="OrthoDB" id="10586356at2759"/>
<evidence type="ECO:0000313" key="3">
    <source>
        <dbReference type="Proteomes" id="UP000696280"/>
    </source>
</evidence>
<dbReference type="EMBL" id="CAJVRL010000044">
    <property type="protein sequence ID" value="CAG8951808.1"/>
    <property type="molecule type" value="Genomic_DNA"/>
</dbReference>
<evidence type="ECO:0000256" key="1">
    <source>
        <dbReference type="SAM" id="MobiDB-lite"/>
    </source>
</evidence>